<keyword evidence="2" id="KW-1185">Reference proteome</keyword>
<comment type="caution">
    <text evidence="1">The sequence shown here is derived from an EMBL/GenBank/DDBJ whole genome shotgun (WGS) entry which is preliminary data.</text>
</comment>
<evidence type="ECO:0000313" key="2">
    <source>
        <dbReference type="Proteomes" id="UP000652761"/>
    </source>
</evidence>
<accession>A0A843XD07</accession>
<sequence>MRIRKRLRSQFAAAPSSSASAALASAVNRAMYSAWPSPVWWRASATPRLAWSCTLGTRDDLSLVTSNPNSLSTISCVSTQSVVMSTLDPASRRPFLDKWDSVSTHSVVVPTHSD</sequence>
<gene>
    <name evidence="1" type="ORF">Taro_050108</name>
</gene>
<name>A0A843XD07_COLES</name>
<dbReference type="AlphaFoldDB" id="A0A843XD07"/>
<protein>
    <submittedName>
        <fullName evidence="1">Uncharacterized protein</fullName>
    </submittedName>
</protein>
<dbReference type="EMBL" id="NMUH01007367">
    <property type="protein sequence ID" value="MQM17140.1"/>
    <property type="molecule type" value="Genomic_DNA"/>
</dbReference>
<evidence type="ECO:0000313" key="1">
    <source>
        <dbReference type="EMBL" id="MQM17140.1"/>
    </source>
</evidence>
<dbReference type="Proteomes" id="UP000652761">
    <property type="component" value="Unassembled WGS sequence"/>
</dbReference>
<organism evidence="1 2">
    <name type="scientific">Colocasia esculenta</name>
    <name type="common">Wild taro</name>
    <name type="synonym">Arum esculentum</name>
    <dbReference type="NCBI Taxonomy" id="4460"/>
    <lineage>
        <taxon>Eukaryota</taxon>
        <taxon>Viridiplantae</taxon>
        <taxon>Streptophyta</taxon>
        <taxon>Embryophyta</taxon>
        <taxon>Tracheophyta</taxon>
        <taxon>Spermatophyta</taxon>
        <taxon>Magnoliopsida</taxon>
        <taxon>Liliopsida</taxon>
        <taxon>Araceae</taxon>
        <taxon>Aroideae</taxon>
        <taxon>Colocasieae</taxon>
        <taxon>Colocasia</taxon>
    </lineage>
</organism>
<reference evidence="1" key="1">
    <citation type="submission" date="2017-07" db="EMBL/GenBank/DDBJ databases">
        <title>Taro Niue Genome Assembly and Annotation.</title>
        <authorList>
            <person name="Atibalentja N."/>
            <person name="Keating K."/>
            <person name="Fields C.J."/>
        </authorList>
    </citation>
    <scope>NUCLEOTIDE SEQUENCE</scope>
    <source>
        <strain evidence="1">Niue_2</strain>
        <tissue evidence="1">Leaf</tissue>
    </source>
</reference>
<proteinExistence type="predicted"/>